<dbReference type="InterPro" id="IPR003736">
    <property type="entry name" value="PAAI_dom"/>
</dbReference>
<dbReference type="PANTHER" id="PTHR21660:SF1">
    <property type="entry name" value="ACYL-COENZYME A THIOESTERASE 13"/>
    <property type="match status" value="1"/>
</dbReference>
<dbReference type="AlphaFoldDB" id="A0A832ECX5"/>
<dbReference type="EMBL" id="DSTK01000013">
    <property type="protein sequence ID" value="HFK96636.1"/>
    <property type="molecule type" value="Genomic_DNA"/>
</dbReference>
<gene>
    <name evidence="4" type="ORF">ENS06_04845</name>
</gene>
<evidence type="ECO:0000256" key="1">
    <source>
        <dbReference type="ARBA" id="ARBA00008324"/>
    </source>
</evidence>
<comment type="similarity">
    <text evidence="1">Belongs to the thioesterase PaaI family.</text>
</comment>
<proteinExistence type="inferred from homology"/>
<feature type="domain" description="Thioesterase" evidence="3">
    <location>
        <begin position="48"/>
        <end position="122"/>
    </location>
</feature>
<sequence>MGKICEHVAKRVGQVPAVGWLGMEVVEADSGIAYVRLPYRAPMCNSRGMIQGGIVSALADFAGAAALLSRLEADQFTPTIEMSIHFLGPARSDITAEARVLKCGSRIATVLVHIRDASGTLTAVALVSYAVSG</sequence>
<evidence type="ECO:0000259" key="3">
    <source>
        <dbReference type="Pfam" id="PF03061"/>
    </source>
</evidence>
<dbReference type="NCBIfam" id="TIGR00369">
    <property type="entry name" value="unchar_dom_1"/>
    <property type="match status" value="1"/>
</dbReference>
<protein>
    <submittedName>
        <fullName evidence="4">PaaI family thioesterase</fullName>
    </submittedName>
</protein>
<name>A0A832ECX5_9BACT</name>
<evidence type="ECO:0000256" key="2">
    <source>
        <dbReference type="ARBA" id="ARBA00022801"/>
    </source>
</evidence>
<dbReference type="InterPro" id="IPR039298">
    <property type="entry name" value="ACOT13"/>
</dbReference>
<dbReference type="Pfam" id="PF03061">
    <property type="entry name" value="4HBT"/>
    <property type="match status" value="1"/>
</dbReference>
<keyword evidence="2" id="KW-0378">Hydrolase</keyword>
<organism evidence="4">
    <name type="scientific">Desulfacinum infernum</name>
    <dbReference type="NCBI Taxonomy" id="35837"/>
    <lineage>
        <taxon>Bacteria</taxon>
        <taxon>Pseudomonadati</taxon>
        <taxon>Thermodesulfobacteriota</taxon>
        <taxon>Syntrophobacteria</taxon>
        <taxon>Syntrophobacterales</taxon>
        <taxon>Syntrophobacteraceae</taxon>
        <taxon>Desulfacinum</taxon>
    </lineage>
</organism>
<dbReference type="SUPFAM" id="SSF54637">
    <property type="entry name" value="Thioesterase/thiol ester dehydrase-isomerase"/>
    <property type="match status" value="1"/>
</dbReference>
<dbReference type="PANTHER" id="PTHR21660">
    <property type="entry name" value="THIOESTERASE SUPERFAMILY MEMBER-RELATED"/>
    <property type="match status" value="1"/>
</dbReference>
<dbReference type="GO" id="GO:0047617">
    <property type="term" value="F:fatty acyl-CoA hydrolase activity"/>
    <property type="evidence" value="ECO:0007669"/>
    <property type="project" value="InterPro"/>
</dbReference>
<dbReference type="InterPro" id="IPR029069">
    <property type="entry name" value="HotDog_dom_sf"/>
</dbReference>
<comment type="caution">
    <text evidence="4">The sequence shown here is derived from an EMBL/GenBank/DDBJ whole genome shotgun (WGS) entry which is preliminary data.</text>
</comment>
<dbReference type="InterPro" id="IPR006683">
    <property type="entry name" value="Thioestr_dom"/>
</dbReference>
<dbReference type="Gene3D" id="3.10.129.10">
    <property type="entry name" value="Hotdog Thioesterase"/>
    <property type="match status" value="1"/>
</dbReference>
<dbReference type="CDD" id="cd03443">
    <property type="entry name" value="PaaI_thioesterase"/>
    <property type="match status" value="1"/>
</dbReference>
<reference evidence="4" key="1">
    <citation type="journal article" date="2020" name="mSystems">
        <title>Genome- and Community-Level Interaction Insights into Carbon Utilization and Element Cycling Functions of Hydrothermarchaeota in Hydrothermal Sediment.</title>
        <authorList>
            <person name="Zhou Z."/>
            <person name="Liu Y."/>
            <person name="Xu W."/>
            <person name="Pan J."/>
            <person name="Luo Z.H."/>
            <person name="Li M."/>
        </authorList>
    </citation>
    <scope>NUCLEOTIDE SEQUENCE [LARGE SCALE GENOMIC DNA]</scope>
    <source>
        <strain evidence="4">SpSt-456</strain>
    </source>
</reference>
<accession>A0A832ECX5</accession>
<evidence type="ECO:0000313" key="4">
    <source>
        <dbReference type="EMBL" id="HFK96636.1"/>
    </source>
</evidence>